<reference evidence="14" key="1">
    <citation type="journal article" date="2019" name="Int. J. Syst. Evol. Microbiol.">
        <title>The Global Catalogue of Microorganisms (GCM) 10K type strain sequencing project: providing services to taxonomists for standard genome sequencing and annotation.</title>
        <authorList>
            <consortium name="The Broad Institute Genomics Platform"/>
            <consortium name="The Broad Institute Genome Sequencing Center for Infectious Disease"/>
            <person name="Wu L."/>
            <person name="Ma J."/>
        </authorList>
    </citation>
    <scope>NUCLEOTIDE SEQUENCE [LARGE SCALE GENOMIC DNA]</scope>
    <source>
        <strain evidence="14">JCM 18050</strain>
    </source>
</reference>
<evidence type="ECO:0000256" key="7">
    <source>
        <dbReference type="ARBA" id="ARBA00022927"/>
    </source>
</evidence>
<keyword evidence="7" id="KW-0653">Protein transport</keyword>
<dbReference type="InterPro" id="IPR051045">
    <property type="entry name" value="TonB-dependent_transducer"/>
</dbReference>
<dbReference type="RefSeq" id="WP_345490790.1">
    <property type="nucleotide sequence ID" value="NZ_BAABHY010000001.1"/>
</dbReference>
<evidence type="ECO:0000259" key="12">
    <source>
        <dbReference type="PROSITE" id="PS52015"/>
    </source>
</evidence>
<feature type="compositionally biased region" description="Polar residues" evidence="10">
    <location>
        <begin position="168"/>
        <end position="183"/>
    </location>
</feature>
<accession>A0ABP9N9L5</accession>
<sequence length="266" mass="29912">MIEKINKIPAKNNLFSCISVSIFLHLAAVGILFGSGLFSDRVISIEGDNSIKAVMIDLTVMAAPEQSLVEDTPEIEKVEETPIIEEQKVEVTPEEVVKEPEVEPDLIVEKDVIEKLEPAKEPILVIKEKPVKIKEKHKNKPPVQQSSQQQIKQEAKTDNIAKTAVAPNISSNTQFSATPTPISRNHPEYPRRALDLRIEGHVIVLYDISAQGRVENIRIVDAKPNNIFNRAVIQAMKQWRYQPIKAKDLTIKIVFNRNKSVNFDNA</sequence>
<dbReference type="InterPro" id="IPR006260">
    <property type="entry name" value="TonB/TolA_C"/>
</dbReference>
<keyword evidence="5" id="KW-0997">Cell inner membrane</keyword>
<dbReference type="SUPFAM" id="SSF74653">
    <property type="entry name" value="TolA/TonB C-terminal domain"/>
    <property type="match status" value="1"/>
</dbReference>
<keyword evidence="9 11" id="KW-0472">Membrane</keyword>
<name>A0ABP9N9L5_9GAMM</name>
<dbReference type="InterPro" id="IPR037682">
    <property type="entry name" value="TonB_C"/>
</dbReference>
<evidence type="ECO:0000256" key="11">
    <source>
        <dbReference type="SAM" id="Phobius"/>
    </source>
</evidence>
<protein>
    <recommendedName>
        <fullName evidence="12">TonB C-terminal domain-containing protein</fullName>
    </recommendedName>
</protein>
<dbReference type="Gene3D" id="3.30.2420.10">
    <property type="entry name" value="TonB"/>
    <property type="match status" value="1"/>
</dbReference>
<dbReference type="Pfam" id="PF03544">
    <property type="entry name" value="TonB_C"/>
    <property type="match status" value="1"/>
</dbReference>
<dbReference type="PANTHER" id="PTHR33446">
    <property type="entry name" value="PROTEIN TONB-RELATED"/>
    <property type="match status" value="1"/>
</dbReference>
<feature type="transmembrane region" description="Helical" evidence="11">
    <location>
        <begin position="12"/>
        <end position="38"/>
    </location>
</feature>
<dbReference type="EMBL" id="BAABHY010000001">
    <property type="protein sequence ID" value="GAA5111189.1"/>
    <property type="molecule type" value="Genomic_DNA"/>
</dbReference>
<dbReference type="PROSITE" id="PS52015">
    <property type="entry name" value="TONB_CTD"/>
    <property type="match status" value="1"/>
</dbReference>
<evidence type="ECO:0000256" key="4">
    <source>
        <dbReference type="ARBA" id="ARBA00022475"/>
    </source>
</evidence>
<evidence type="ECO:0000256" key="6">
    <source>
        <dbReference type="ARBA" id="ARBA00022692"/>
    </source>
</evidence>
<keyword evidence="3" id="KW-0813">Transport</keyword>
<evidence type="ECO:0000313" key="14">
    <source>
        <dbReference type="Proteomes" id="UP001500171"/>
    </source>
</evidence>
<evidence type="ECO:0000256" key="3">
    <source>
        <dbReference type="ARBA" id="ARBA00022448"/>
    </source>
</evidence>
<keyword evidence="14" id="KW-1185">Reference proteome</keyword>
<organism evidence="13 14">
    <name type="scientific">Orbus sasakiae</name>
    <dbReference type="NCBI Taxonomy" id="1078475"/>
    <lineage>
        <taxon>Bacteria</taxon>
        <taxon>Pseudomonadati</taxon>
        <taxon>Pseudomonadota</taxon>
        <taxon>Gammaproteobacteria</taxon>
        <taxon>Orbales</taxon>
        <taxon>Orbaceae</taxon>
        <taxon>Orbus</taxon>
    </lineage>
</organism>
<gene>
    <name evidence="13" type="ORF">GCM10023211_16520</name>
</gene>
<evidence type="ECO:0000256" key="2">
    <source>
        <dbReference type="ARBA" id="ARBA00006555"/>
    </source>
</evidence>
<evidence type="ECO:0000256" key="10">
    <source>
        <dbReference type="SAM" id="MobiDB-lite"/>
    </source>
</evidence>
<proteinExistence type="inferred from homology"/>
<comment type="subcellular location">
    <subcellularLocation>
        <location evidence="1">Cell inner membrane</location>
        <topology evidence="1">Single-pass membrane protein</topology>
        <orientation evidence="1">Periplasmic side</orientation>
    </subcellularLocation>
</comment>
<feature type="region of interest" description="Disordered" evidence="10">
    <location>
        <begin position="167"/>
        <end position="188"/>
    </location>
</feature>
<comment type="similarity">
    <text evidence="2">Belongs to the TonB family.</text>
</comment>
<keyword evidence="4" id="KW-1003">Cell membrane</keyword>
<evidence type="ECO:0000256" key="1">
    <source>
        <dbReference type="ARBA" id="ARBA00004383"/>
    </source>
</evidence>
<evidence type="ECO:0000313" key="13">
    <source>
        <dbReference type="EMBL" id="GAA5111189.1"/>
    </source>
</evidence>
<keyword evidence="8 11" id="KW-1133">Transmembrane helix</keyword>
<dbReference type="Proteomes" id="UP001500171">
    <property type="component" value="Unassembled WGS sequence"/>
</dbReference>
<feature type="domain" description="TonB C-terminal" evidence="12">
    <location>
        <begin position="174"/>
        <end position="266"/>
    </location>
</feature>
<dbReference type="NCBIfam" id="TIGR01352">
    <property type="entry name" value="tonB_Cterm"/>
    <property type="match status" value="1"/>
</dbReference>
<keyword evidence="6 11" id="KW-0812">Transmembrane</keyword>
<comment type="caution">
    <text evidence="13">The sequence shown here is derived from an EMBL/GenBank/DDBJ whole genome shotgun (WGS) entry which is preliminary data.</text>
</comment>
<evidence type="ECO:0000256" key="8">
    <source>
        <dbReference type="ARBA" id="ARBA00022989"/>
    </source>
</evidence>
<evidence type="ECO:0000256" key="5">
    <source>
        <dbReference type="ARBA" id="ARBA00022519"/>
    </source>
</evidence>
<evidence type="ECO:0000256" key="9">
    <source>
        <dbReference type="ARBA" id="ARBA00023136"/>
    </source>
</evidence>